<dbReference type="AlphaFoldDB" id="A0A927WDF7"/>
<organism evidence="2 3">
    <name type="scientific">Clostridium sulfidigenes</name>
    <dbReference type="NCBI Taxonomy" id="318464"/>
    <lineage>
        <taxon>Bacteria</taxon>
        <taxon>Bacillati</taxon>
        <taxon>Bacillota</taxon>
        <taxon>Clostridia</taxon>
        <taxon>Eubacteriales</taxon>
        <taxon>Clostridiaceae</taxon>
        <taxon>Clostridium</taxon>
    </lineage>
</organism>
<keyword evidence="1" id="KW-0812">Transmembrane</keyword>
<evidence type="ECO:0000313" key="2">
    <source>
        <dbReference type="EMBL" id="MBE6061608.1"/>
    </source>
</evidence>
<comment type="caution">
    <text evidence="2">The sequence shown here is derived from an EMBL/GenBank/DDBJ whole genome shotgun (WGS) entry which is preliminary data.</text>
</comment>
<keyword evidence="1" id="KW-0472">Membrane</keyword>
<keyword evidence="1" id="KW-1133">Transmembrane helix</keyword>
<proteinExistence type="predicted"/>
<evidence type="ECO:0000313" key="3">
    <source>
        <dbReference type="Proteomes" id="UP000768462"/>
    </source>
</evidence>
<name>A0A927WDF7_9CLOT</name>
<sequence>MKCFLWILAIVTLVLLFPIPIKITLTYANEIFTLKIYNKVIIPSKTKKNKAKNENKWSDYVKTPNEEKISKLKFKDLKGIIELFINSKFKFTIRTKFRVDYSIEDAAINAITYGFLYQITAFISTILNLFFKVKNFTPTINIKYNENFFNFESTSIIFINIAKIIYMVIVIFYHLIKVRKTSSFDKVNLKEEF</sequence>
<accession>A0A927WDF7</accession>
<dbReference type="EMBL" id="SVCM01000185">
    <property type="protein sequence ID" value="MBE6061608.1"/>
    <property type="molecule type" value="Genomic_DNA"/>
</dbReference>
<dbReference type="Proteomes" id="UP000768462">
    <property type="component" value="Unassembled WGS sequence"/>
</dbReference>
<protein>
    <submittedName>
        <fullName evidence="2">DUF2953 domain-containing protein</fullName>
    </submittedName>
</protein>
<evidence type="ECO:0000256" key="1">
    <source>
        <dbReference type="SAM" id="Phobius"/>
    </source>
</evidence>
<feature type="transmembrane region" description="Helical" evidence="1">
    <location>
        <begin position="156"/>
        <end position="176"/>
    </location>
</feature>
<reference evidence="2" key="1">
    <citation type="submission" date="2019-04" db="EMBL/GenBank/DDBJ databases">
        <title>Evolution of Biomass-Degrading Anaerobic Consortia Revealed by Metagenomics.</title>
        <authorList>
            <person name="Peng X."/>
        </authorList>
    </citation>
    <scope>NUCLEOTIDE SEQUENCE</scope>
    <source>
        <strain evidence="2">SIG254</strain>
    </source>
</reference>
<gene>
    <name evidence="2" type="ORF">E7215_15800</name>
</gene>